<evidence type="ECO:0000259" key="21">
    <source>
        <dbReference type="PROSITE" id="PS50975"/>
    </source>
</evidence>
<comment type="cofactor">
    <cofactor evidence="2">
        <name>Mg(2+)</name>
        <dbReference type="ChEBI" id="CHEBI:18420"/>
    </cofactor>
</comment>
<evidence type="ECO:0000256" key="3">
    <source>
        <dbReference type="ARBA" id="ARBA00003761"/>
    </source>
</evidence>
<dbReference type="InterPro" id="IPR011054">
    <property type="entry name" value="Rudment_hybrid_motif"/>
</dbReference>
<dbReference type="Gene3D" id="3.30.1490.20">
    <property type="entry name" value="ATP-grasp fold, A domain"/>
    <property type="match status" value="1"/>
</dbReference>
<dbReference type="Gene3D" id="3.40.50.20">
    <property type="match status" value="1"/>
</dbReference>
<evidence type="ECO:0000256" key="2">
    <source>
        <dbReference type="ARBA" id="ARBA00001946"/>
    </source>
</evidence>
<keyword evidence="24" id="KW-1185">Reference proteome</keyword>
<dbReference type="GO" id="GO:0004075">
    <property type="term" value="F:biotin carboxylase activity"/>
    <property type="evidence" value="ECO:0007669"/>
    <property type="project" value="UniProtKB-EC"/>
</dbReference>
<comment type="function">
    <text evidence="3 20">This protein is a component of the acetyl coenzyme A carboxylase complex; first, biotin carboxylase catalyzes the carboxylation of the carrier protein and then the transcarboxylase transfers the carboxyl group to form malonyl-CoA.</text>
</comment>
<dbReference type="SUPFAM" id="SSF56059">
    <property type="entry name" value="Glutathione synthetase ATP-binding domain-like"/>
    <property type="match status" value="1"/>
</dbReference>
<evidence type="ECO:0000256" key="7">
    <source>
        <dbReference type="ARBA" id="ARBA00022516"/>
    </source>
</evidence>
<evidence type="ECO:0000256" key="17">
    <source>
        <dbReference type="ARBA" id="ARBA00023267"/>
    </source>
</evidence>
<dbReference type="PROSITE" id="PS50979">
    <property type="entry name" value="BC"/>
    <property type="match status" value="1"/>
</dbReference>
<comment type="cofactor">
    <cofactor evidence="1">
        <name>Mn(2+)</name>
        <dbReference type="ChEBI" id="CHEBI:29035"/>
    </cofactor>
</comment>
<dbReference type="PANTHER" id="PTHR48095">
    <property type="entry name" value="PYRUVATE CARBOXYLASE SUBUNIT A"/>
    <property type="match status" value="1"/>
</dbReference>
<keyword evidence="13" id="KW-0460">Magnesium</keyword>
<dbReference type="SMART" id="SM00878">
    <property type="entry name" value="Biotin_carb_C"/>
    <property type="match status" value="1"/>
</dbReference>
<dbReference type="Pfam" id="PF02786">
    <property type="entry name" value="CPSase_L_D2"/>
    <property type="match status" value="1"/>
</dbReference>
<name>A0ABV4DSR4_9LACO</name>
<proteinExistence type="predicted"/>
<reference evidence="23 24" key="1">
    <citation type="submission" date="2024-03" db="EMBL/GenBank/DDBJ databases">
        <title>Mouse gut bacterial collection (mGBC) of GemPharmatech.</title>
        <authorList>
            <person name="He Y."/>
            <person name="Dong L."/>
            <person name="Wu D."/>
            <person name="Gao X."/>
            <person name="Lin Z."/>
        </authorList>
    </citation>
    <scope>NUCLEOTIDE SEQUENCE [LARGE SCALE GENOMIC DNA]</scope>
    <source>
        <strain evidence="23 24">15-30</strain>
    </source>
</reference>
<evidence type="ECO:0000256" key="18">
    <source>
        <dbReference type="ARBA" id="ARBA00048600"/>
    </source>
</evidence>
<dbReference type="Gene3D" id="3.30.470.20">
    <property type="entry name" value="ATP-grasp fold, B domain"/>
    <property type="match status" value="1"/>
</dbReference>
<dbReference type="PROSITE" id="PS50975">
    <property type="entry name" value="ATP_GRASP"/>
    <property type="match status" value="1"/>
</dbReference>
<dbReference type="InterPro" id="IPR005482">
    <property type="entry name" value="Biotin_COase_C"/>
</dbReference>
<keyword evidence="16" id="KW-0464">Manganese</keyword>
<dbReference type="NCBIfam" id="NF006367">
    <property type="entry name" value="PRK08591.1"/>
    <property type="match status" value="1"/>
</dbReference>
<gene>
    <name evidence="23" type="primary">accC</name>
    <name evidence="23" type="ORF">AALT52_04690</name>
</gene>
<evidence type="ECO:0000259" key="22">
    <source>
        <dbReference type="PROSITE" id="PS50979"/>
    </source>
</evidence>
<evidence type="ECO:0000256" key="9">
    <source>
        <dbReference type="ARBA" id="ARBA00022723"/>
    </source>
</evidence>
<keyword evidence="7 20" id="KW-0444">Lipid biosynthesis</keyword>
<dbReference type="PROSITE" id="PS00867">
    <property type="entry name" value="CPSASE_2"/>
    <property type="match status" value="1"/>
</dbReference>
<dbReference type="EC" id="6.3.4.14" evidence="6 20"/>
<evidence type="ECO:0000256" key="5">
    <source>
        <dbReference type="ARBA" id="ARBA00011750"/>
    </source>
</evidence>
<evidence type="ECO:0000256" key="14">
    <source>
        <dbReference type="ARBA" id="ARBA00023098"/>
    </source>
</evidence>
<dbReference type="InterPro" id="IPR005479">
    <property type="entry name" value="CPAse_ATP-bd"/>
</dbReference>
<comment type="catalytic activity">
    <reaction evidence="18 20">
        <text>N(6)-biotinyl-L-lysyl-[protein] + hydrogencarbonate + ATP = N(6)-carboxybiotinyl-L-lysyl-[protein] + ADP + phosphate + H(+)</text>
        <dbReference type="Rhea" id="RHEA:13501"/>
        <dbReference type="Rhea" id="RHEA-COMP:10505"/>
        <dbReference type="Rhea" id="RHEA-COMP:10506"/>
        <dbReference type="ChEBI" id="CHEBI:15378"/>
        <dbReference type="ChEBI" id="CHEBI:17544"/>
        <dbReference type="ChEBI" id="CHEBI:30616"/>
        <dbReference type="ChEBI" id="CHEBI:43474"/>
        <dbReference type="ChEBI" id="CHEBI:83144"/>
        <dbReference type="ChEBI" id="CHEBI:83145"/>
        <dbReference type="ChEBI" id="CHEBI:456216"/>
        <dbReference type="EC" id="6.3.4.14"/>
    </reaction>
</comment>
<evidence type="ECO:0000256" key="20">
    <source>
        <dbReference type="RuleBase" id="RU365063"/>
    </source>
</evidence>
<comment type="caution">
    <text evidence="23">The sequence shown here is derived from an EMBL/GenBank/DDBJ whole genome shotgun (WGS) entry which is preliminary data.</text>
</comment>
<keyword evidence="9" id="KW-0479">Metal-binding</keyword>
<accession>A0ABV4DSR4</accession>
<evidence type="ECO:0000256" key="11">
    <source>
        <dbReference type="ARBA" id="ARBA00022832"/>
    </source>
</evidence>
<dbReference type="EMBL" id="JBCLUF010000013">
    <property type="protein sequence ID" value="MEY8662189.1"/>
    <property type="molecule type" value="Genomic_DNA"/>
</dbReference>
<dbReference type="Pfam" id="PF02785">
    <property type="entry name" value="Biotin_carb_C"/>
    <property type="match status" value="1"/>
</dbReference>
<dbReference type="InterPro" id="IPR013815">
    <property type="entry name" value="ATP_grasp_subdomain_1"/>
</dbReference>
<evidence type="ECO:0000256" key="13">
    <source>
        <dbReference type="ARBA" id="ARBA00022842"/>
    </source>
</evidence>
<keyword evidence="15 20" id="KW-0275">Fatty acid biosynthesis</keyword>
<protein>
    <recommendedName>
        <fullName evidence="6 20">Biotin carboxylase</fullName>
        <ecNumber evidence="6 20">6.3.4.14</ecNumber>
    </recommendedName>
    <alternativeName>
        <fullName evidence="20">Acetyl-coenzyme A carboxylase biotin carboxylase subunit A</fullName>
    </alternativeName>
</protein>
<dbReference type="PANTHER" id="PTHR48095:SF2">
    <property type="entry name" value="BIOTIN CARBOXYLASE, CHLOROPLASTIC"/>
    <property type="match status" value="1"/>
</dbReference>
<evidence type="ECO:0000256" key="16">
    <source>
        <dbReference type="ARBA" id="ARBA00023211"/>
    </source>
</evidence>
<dbReference type="SUPFAM" id="SSF52440">
    <property type="entry name" value="PreATP-grasp domain"/>
    <property type="match status" value="1"/>
</dbReference>
<dbReference type="RefSeq" id="WP_369941601.1">
    <property type="nucleotide sequence ID" value="NZ_JBCLUF010000013.1"/>
</dbReference>
<sequence>MFSKVLVANRGEIAVRIIRSLKELKIKTVAIYSTEDRDSLHVHLADQAICVGGPHPKDSYLNMKNILAAALLTGAQAIHPGFGFLAENSQFVELCEMCGLTFIGPRSETIELMGNKANARIEMQKHQIPVIPGSKGFLTDATEAKRVAKQVGYPVLLKAAAGGGGKGIRRVDDEAHLEKAFDEAKREAKASFGDERMYLEKIMEDVKHIEMQIFRDLAGHTVYFPERDCSLQRNKQKMLEESPSDLLSPKERKTLGELAVRAAEALDYRNTGTLEFLMDEQHRFYFMEMNTRLQVEHTVTEMVTGVDLVKAQVKVAFGEDLPFTQKDIKVSGTAIECRINAEDPLCDFAPSVGQVDYLYFPVGNLGMRIDSDLYVGAKISPYYDSMIAKVIVLGKDRAEALEKLKRALDELVISGVKTNQAFHKALLEDATFLAGKAKTDHVEKVLLPRFKKNVN</sequence>
<evidence type="ECO:0000256" key="12">
    <source>
        <dbReference type="ARBA" id="ARBA00022840"/>
    </source>
</evidence>
<evidence type="ECO:0000256" key="8">
    <source>
        <dbReference type="ARBA" id="ARBA00022598"/>
    </source>
</evidence>
<dbReference type="InterPro" id="IPR051602">
    <property type="entry name" value="ACC_Biotin_Carboxylase"/>
</dbReference>
<dbReference type="InterPro" id="IPR011764">
    <property type="entry name" value="Biotin_carboxylation_dom"/>
</dbReference>
<evidence type="ECO:0000256" key="10">
    <source>
        <dbReference type="ARBA" id="ARBA00022741"/>
    </source>
</evidence>
<keyword evidence="11 20" id="KW-0276">Fatty acid metabolism</keyword>
<comment type="subunit">
    <text evidence="5 20">Acetyl-CoA carboxylase is a heterohexamer of biotin carboxyl carrier protein, biotin carboxylase and the two subunits of carboxyl transferase in a 2:2 complex.</text>
</comment>
<comment type="pathway">
    <text evidence="4 20">Lipid metabolism; malonyl-CoA biosynthesis; malonyl-CoA from acetyl-CoA: step 1/1.</text>
</comment>
<evidence type="ECO:0000256" key="1">
    <source>
        <dbReference type="ARBA" id="ARBA00001936"/>
    </source>
</evidence>
<evidence type="ECO:0000256" key="4">
    <source>
        <dbReference type="ARBA" id="ARBA00004956"/>
    </source>
</evidence>
<dbReference type="InterPro" id="IPR005481">
    <property type="entry name" value="BC-like_N"/>
</dbReference>
<evidence type="ECO:0000256" key="19">
    <source>
        <dbReference type="PROSITE-ProRule" id="PRU00409"/>
    </source>
</evidence>
<dbReference type="InterPro" id="IPR011761">
    <property type="entry name" value="ATP-grasp"/>
</dbReference>
<dbReference type="InterPro" id="IPR016185">
    <property type="entry name" value="PreATP-grasp_dom_sf"/>
</dbReference>
<feature type="domain" description="Biotin carboxylation" evidence="22">
    <location>
        <begin position="1"/>
        <end position="447"/>
    </location>
</feature>
<evidence type="ECO:0000256" key="15">
    <source>
        <dbReference type="ARBA" id="ARBA00023160"/>
    </source>
</evidence>
<dbReference type="Proteomes" id="UP001565236">
    <property type="component" value="Unassembled WGS sequence"/>
</dbReference>
<evidence type="ECO:0000313" key="23">
    <source>
        <dbReference type="EMBL" id="MEY8662189.1"/>
    </source>
</evidence>
<keyword evidence="17 20" id="KW-0092">Biotin</keyword>
<keyword evidence="10 19" id="KW-0547">Nucleotide-binding</keyword>
<keyword evidence="8 20" id="KW-0436">Ligase</keyword>
<keyword evidence="14 20" id="KW-0443">Lipid metabolism</keyword>
<dbReference type="NCBIfam" id="TIGR00514">
    <property type="entry name" value="accC"/>
    <property type="match status" value="1"/>
</dbReference>
<keyword evidence="12 19" id="KW-0067">ATP-binding</keyword>
<evidence type="ECO:0000256" key="6">
    <source>
        <dbReference type="ARBA" id="ARBA00013263"/>
    </source>
</evidence>
<dbReference type="PROSITE" id="PS00866">
    <property type="entry name" value="CPSASE_1"/>
    <property type="match status" value="1"/>
</dbReference>
<organism evidence="23 24">
    <name type="scientific">Ligilactobacillus faecis</name>
    <dbReference type="NCBI Taxonomy" id="762833"/>
    <lineage>
        <taxon>Bacteria</taxon>
        <taxon>Bacillati</taxon>
        <taxon>Bacillota</taxon>
        <taxon>Bacilli</taxon>
        <taxon>Lactobacillales</taxon>
        <taxon>Lactobacillaceae</taxon>
        <taxon>Ligilactobacillus</taxon>
    </lineage>
</organism>
<evidence type="ECO:0000313" key="24">
    <source>
        <dbReference type="Proteomes" id="UP001565236"/>
    </source>
</evidence>
<dbReference type="InterPro" id="IPR004549">
    <property type="entry name" value="Acetyl_CoA_COase_biotin_COase"/>
</dbReference>
<dbReference type="Pfam" id="PF00289">
    <property type="entry name" value="Biotin_carb_N"/>
    <property type="match status" value="1"/>
</dbReference>
<feature type="domain" description="ATP-grasp" evidence="21">
    <location>
        <begin position="120"/>
        <end position="317"/>
    </location>
</feature>
<dbReference type="SUPFAM" id="SSF51246">
    <property type="entry name" value="Rudiment single hybrid motif"/>
    <property type="match status" value="1"/>
</dbReference>